<dbReference type="KEGG" id="pab:PAB1493"/>
<accession>Q9UZ19</accession>
<dbReference type="AlphaFoldDB" id="Q9UZ19"/>
<sequence length="137" mass="15944">MSIKLIIKPDRGFGKIKVKLSDEIEAKILELSNKFGVPVERILEILILEDFKDPPAINIEDLEKEISELEKKVWELEMEFAPLKFKAYNLTQENKLLAIELSGLLAENVQLKRFLKKKIDRNIELRKLITYYMNLGG</sequence>
<dbReference type="PATRIC" id="fig|272844.11.peg.1423"/>
<dbReference type="RefSeq" id="WP_010868453.1">
    <property type="nucleotide sequence ID" value="NC_000868.1"/>
</dbReference>
<reference evidence="1" key="1">
    <citation type="submission" date="1999-07" db="EMBL/GenBank/DDBJ databases">
        <authorList>
            <person name="Genoscope"/>
        </authorList>
    </citation>
    <scope>NUCLEOTIDE SEQUENCE</scope>
    <source>
        <strain evidence="1">Orsay</strain>
    </source>
</reference>
<reference evidence="1 3" key="4">
    <citation type="journal article" date="2003" name="Mol. Microbiol.">
        <title>An integrated analysis of the genome of the hyperthermophilic archaeon Pyrococcus abyssi.</title>
        <authorList>
            <person name="Cohen G."/>
            <person name="Barbe V."/>
            <person name="Flament D."/>
            <person name="Galperin M."/>
            <person name="Heilig R."/>
            <person name="Ripp R."/>
            <person name="Lecompte O."/>
            <person name="Prieur D."/>
            <person name="Poch O."/>
            <person name="Quellerou J."/>
            <person name="Thierry J.C."/>
            <person name="Van der Oost J."/>
            <person name="Weissenbach J."/>
            <person name="Zivanovic Y."/>
            <person name="Forterre P."/>
        </authorList>
    </citation>
    <scope>NUCLEOTIDE SEQUENCE [LARGE SCALE GENOMIC DNA]</scope>
    <source>
        <strain evidence="3">GE5 / Orsay</strain>
        <strain evidence="1">Orsay</strain>
    </source>
</reference>
<dbReference type="Proteomes" id="UP000000810">
    <property type="component" value="Chromosome"/>
</dbReference>
<evidence type="ECO:0000313" key="3">
    <source>
        <dbReference type="Proteomes" id="UP000000810"/>
    </source>
</evidence>
<evidence type="ECO:0000313" key="2">
    <source>
        <dbReference type="EMBL" id="CCE70780.1"/>
    </source>
</evidence>
<reference evidence="2 4" key="5">
    <citation type="journal article" date="2012" name="Curr. Microbiol.">
        <title>Re-annotation of two hyperthermophilic archaea Pyrococcus abyssi GE5 and Pyrococcus furiosus DSM 3638.</title>
        <authorList>
            <person name="Gao J."/>
            <person name="Wang J."/>
        </authorList>
    </citation>
    <scope>GENOME REANNOTATION</scope>
    <source>
        <strain evidence="2">GE5</strain>
        <strain evidence="4">GE5 / Orsay</strain>
    </source>
</reference>
<keyword evidence="3" id="KW-1185">Reference proteome</keyword>
<dbReference type="STRING" id="272844.PAB1493"/>
<reference evidence="1" key="3">
    <citation type="journal article" date="2001" name="Genome Res.">
        <title>Genome evolution at the genus level: comparison of three complete genomes of hyperthermophilic archaea.</title>
        <authorList>
            <person name="Lecompte O."/>
            <person name="Ripp R."/>
            <person name="Puzos-Barbe V."/>
            <person name="Duprat S."/>
            <person name="Heilig R."/>
            <person name="Dietrich J."/>
            <person name="Thierry J.C."/>
            <person name="Poch O."/>
        </authorList>
    </citation>
    <scope>NUCLEOTIDE SEQUENCE</scope>
    <source>
        <strain evidence="1">Orsay</strain>
    </source>
</reference>
<proteinExistence type="predicted"/>
<evidence type="ECO:0000313" key="1">
    <source>
        <dbReference type="EMBL" id="CAB50243.1"/>
    </source>
</evidence>
<name>Q9UZ19_PYRAB</name>
<dbReference type="eggNOG" id="arCOG03817">
    <property type="taxonomic scope" value="Archaea"/>
</dbReference>
<dbReference type="PIR" id="F75043">
    <property type="entry name" value="F75043"/>
</dbReference>
<dbReference type="SUPFAM" id="SSF90257">
    <property type="entry name" value="Myosin rod fragments"/>
    <property type="match status" value="1"/>
</dbReference>
<dbReference type="EMBL" id="AJ248287">
    <property type="protein sequence ID" value="CAB50243.1"/>
    <property type="molecule type" value="Genomic_DNA"/>
</dbReference>
<dbReference type="Proteomes" id="UP000009139">
    <property type="component" value="Chromosome"/>
</dbReference>
<dbReference type="EMBL" id="HE613800">
    <property type="protein sequence ID" value="CCE70780.1"/>
    <property type="molecule type" value="Genomic_DNA"/>
</dbReference>
<dbReference type="HOGENOM" id="CLU_155678_0_0_2"/>
<reference evidence="1" key="2">
    <citation type="journal article" date="2000" name="J. Mol. Biol.">
        <title>Archaeal homologs of eukaryotic methylation guide small nucleolar RNAs: lessons from the Pyrococcus genomes.</title>
        <authorList>
            <person name="Gaspin C."/>
            <person name="Cavaille J."/>
            <person name="Erauso G."/>
        </authorList>
    </citation>
    <scope>NUCLEOTIDE SEQUENCE</scope>
    <source>
        <strain evidence="1">Orsay</strain>
    </source>
</reference>
<organism evidence="1 3">
    <name type="scientific">Pyrococcus abyssi (strain GE5 / Orsay)</name>
    <dbReference type="NCBI Taxonomy" id="272844"/>
    <lineage>
        <taxon>Archaea</taxon>
        <taxon>Methanobacteriati</taxon>
        <taxon>Methanobacteriota</taxon>
        <taxon>Thermococci</taxon>
        <taxon>Thermococcales</taxon>
        <taxon>Thermococcaceae</taxon>
        <taxon>Pyrococcus</taxon>
    </lineage>
</organism>
<gene>
    <name evidence="1" type="ordered locus">PAB1493</name>
</gene>
<protein>
    <submittedName>
        <fullName evidence="1">Uncharacterized protein</fullName>
    </submittedName>
</protein>
<evidence type="ECO:0000313" key="4">
    <source>
        <dbReference type="Proteomes" id="UP000009139"/>
    </source>
</evidence>